<dbReference type="AlphaFoldDB" id="A0A4P6EFR1"/>
<accession>A0A4P6EFR1</accession>
<sequence>MSLQVVTPSHAPDFPSFARLHRSVIEHTDPMVRHIVAVPDRDVPLFRSVDTGRLDVIGYRAVLPRRFVSTIPLARIPGLPRGFRINAVNATRPWPPIRGWMLQQLVKLAVVSTLEADVALLIDSDVLIVRPLVESTFRDKAGVVRLYRSPHGITPAMTRHLAWQAAARALLGTSKVEPDSPDYISAFASWDPELVRASTSRVAETTSRDWRDVIGSRLDFSEFIFYGTYVMTLADARYRTNTQQRSLCHSHWDPTPLDLEHADRFLDRLHPDDVAVHIQSNSLTDENVLRHIAERMRSGS</sequence>
<gene>
    <name evidence="1" type="ORF">ET475_08205</name>
</gene>
<proteinExistence type="predicted"/>
<dbReference type="RefSeq" id="WP_129388436.1">
    <property type="nucleotide sequence ID" value="NZ_CP035494.1"/>
</dbReference>
<organism evidence="1 2">
    <name type="scientific">Microbacterium protaetiae</name>
    <dbReference type="NCBI Taxonomy" id="2509458"/>
    <lineage>
        <taxon>Bacteria</taxon>
        <taxon>Bacillati</taxon>
        <taxon>Actinomycetota</taxon>
        <taxon>Actinomycetes</taxon>
        <taxon>Micrococcales</taxon>
        <taxon>Microbacteriaceae</taxon>
        <taxon>Microbacterium</taxon>
    </lineage>
</organism>
<dbReference type="Pfam" id="PF20102">
    <property type="entry name" value="DUF6492"/>
    <property type="match status" value="1"/>
</dbReference>
<reference evidence="1 2" key="1">
    <citation type="submission" date="2019-01" db="EMBL/GenBank/DDBJ databases">
        <title>Genome sequencing of strain DFW100M-13.</title>
        <authorList>
            <person name="Heo J."/>
            <person name="Kim S.-J."/>
            <person name="Kim J.-S."/>
            <person name="Hong S.-B."/>
            <person name="Kwon S.-W."/>
        </authorList>
    </citation>
    <scope>NUCLEOTIDE SEQUENCE [LARGE SCALE GENOMIC DNA]</scope>
    <source>
        <strain evidence="1 2">DFW100M-13</strain>
    </source>
</reference>
<dbReference type="InterPro" id="IPR045499">
    <property type="entry name" value="DUF6492"/>
</dbReference>
<keyword evidence="2" id="KW-1185">Reference proteome</keyword>
<dbReference type="Proteomes" id="UP000293995">
    <property type="component" value="Chromosome"/>
</dbReference>
<evidence type="ECO:0008006" key="3">
    <source>
        <dbReference type="Google" id="ProtNLM"/>
    </source>
</evidence>
<evidence type="ECO:0000313" key="2">
    <source>
        <dbReference type="Proteomes" id="UP000293995"/>
    </source>
</evidence>
<name>A0A4P6EFR1_9MICO</name>
<dbReference type="EMBL" id="CP035494">
    <property type="protein sequence ID" value="QAY59979.1"/>
    <property type="molecule type" value="Genomic_DNA"/>
</dbReference>
<dbReference type="KEGG" id="mprt:ET475_08205"/>
<dbReference type="OrthoDB" id="571298at2"/>
<evidence type="ECO:0000313" key="1">
    <source>
        <dbReference type="EMBL" id="QAY59979.1"/>
    </source>
</evidence>
<protein>
    <recommendedName>
        <fullName evidence="3">Glycosyl transferase</fullName>
    </recommendedName>
</protein>